<evidence type="ECO:0000256" key="1">
    <source>
        <dbReference type="SAM" id="Phobius"/>
    </source>
</evidence>
<keyword evidence="1" id="KW-1133">Transmembrane helix</keyword>
<dbReference type="Proteomes" id="UP000656804">
    <property type="component" value="Unassembled WGS sequence"/>
</dbReference>
<evidence type="ECO:0000313" key="3">
    <source>
        <dbReference type="Proteomes" id="UP000656804"/>
    </source>
</evidence>
<protein>
    <submittedName>
        <fullName evidence="2">Uncharacterized protein</fullName>
    </submittedName>
</protein>
<comment type="caution">
    <text evidence="2">The sequence shown here is derived from an EMBL/GenBank/DDBJ whole genome shotgun (WGS) entry which is preliminary data.</text>
</comment>
<proteinExistence type="predicted"/>
<keyword evidence="1" id="KW-0812">Transmembrane</keyword>
<feature type="transmembrane region" description="Helical" evidence="1">
    <location>
        <begin position="41"/>
        <end position="62"/>
    </location>
</feature>
<accession>A0A930UU62</accession>
<dbReference type="EMBL" id="JADIVZ010000001">
    <property type="protein sequence ID" value="MBF4160908.1"/>
    <property type="molecule type" value="Genomic_DNA"/>
</dbReference>
<feature type="transmembrane region" description="Helical" evidence="1">
    <location>
        <begin position="14"/>
        <end position="35"/>
    </location>
</feature>
<feature type="transmembrane region" description="Helical" evidence="1">
    <location>
        <begin position="69"/>
        <end position="91"/>
    </location>
</feature>
<organism evidence="2 3">
    <name type="scientific">Nocardioides acrostichi</name>
    <dbReference type="NCBI Taxonomy" id="2784339"/>
    <lineage>
        <taxon>Bacteria</taxon>
        <taxon>Bacillati</taxon>
        <taxon>Actinomycetota</taxon>
        <taxon>Actinomycetes</taxon>
        <taxon>Propionibacteriales</taxon>
        <taxon>Nocardioidaceae</taxon>
        <taxon>Nocardioides</taxon>
    </lineage>
</organism>
<keyword evidence="3" id="KW-1185">Reference proteome</keyword>
<name>A0A930UU62_9ACTN</name>
<keyword evidence="1" id="KW-0472">Membrane</keyword>
<evidence type="ECO:0000313" key="2">
    <source>
        <dbReference type="EMBL" id="MBF4160908.1"/>
    </source>
</evidence>
<reference evidence="2" key="1">
    <citation type="submission" date="2020-11" db="EMBL/GenBank/DDBJ databases">
        <title>Nocardioides sp. CBS4Y-1, whole genome shotgun sequence.</title>
        <authorList>
            <person name="Tuo L."/>
        </authorList>
    </citation>
    <scope>NUCLEOTIDE SEQUENCE</scope>
    <source>
        <strain evidence="2">CBS4Y-1</strain>
    </source>
</reference>
<sequence>MQIHRRPRYRQDGISPWPFVGLIGMAAVFFLVAASGPFTPWWAQTLLFLGWGAALVAAIRWWEPHPARVVWVPLACGVMWFVVILAGVSALGW</sequence>
<dbReference type="RefSeq" id="WP_194502075.1">
    <property type="nucleotide sequence ID" value="NZ_JADIVZ010000001.1"/>
</dbReference>
<dbReference type="AlphaFoldDB" id="A0A930UU62"/>
<gene>
    <name evidence="2" type="ORF">ISG29_04350</name>
</gene>